<feature type="region of interest" description="Disordered" evidence="1">
    <location>
        <begin position="125"/>
        <end position="168"/>
    </location>
</feature>
<proteinExistence type="predicted"/>
<gene>
    <name evidence="3" type="ORF">NP233_g13054</name>
</gene>
<keyword evidence="4" id="KW-1185">Reference proteome</keyword>
<evidence type="ECO:0000313" key="3">
    <source>
        <dbReference type="EMBL" id="KAJ3551596.1"/>
    </source>
</evidence>
<dbReference type="EMBL" id="JANIEX010002182">
    <property type="protein sequence ID" value="KAJ3551596.1"/>
    <property type="molecule type" value="Genomic_DNA"/>
</dbReference>
<name>A0AAD5VDC5_9AGAR</name>
<protein>
    <submittedName>
        <fullName evidence="3">Uncharacterized protein</fullName>
    </submittedName>
</protein>
<feature type="compositionally biased region" description="Polar residues" evidence="1">
    <location>
        <begin position="157"/>
        <end position="168"/>
    </location>
</feature>
<feature type="compositionally biased region" description="Low complexity" evidence="1">
    <location>
        <begin position="132"/>
        <end position="141"/>
    </location>
</feature>
<evidence type="ECO:0000313" key="4">
    <source>
        <dbReference type="Proteomes" id="UP001213000"/>
    </source>
</evidence>
<organism evidence="3 4">
    <name type="scientific">Leucocoprinus birnbaumii</name>
    <dbReference type="NCBI Taxonomy" id="56174"/>
    <lineage>
        <taxon>Eukaryota</taxon>
        <taxon>Fungi</taxon>
        <taxon>Dikarya</taxon>
        <taxon>Basidiomycota</taxon>
        <taxon>Agaricomycotina</taxon>
        <taxon>Agaricomycetes</taxon>
        <taxon>Agaricomycetidae</taxon>
        <taxon>Agaricales</taxon>
        <taxon>Agaricineae</taxon>
        <taxon>Agaricaceae</taxon>
        <taxon>Leucocoprinus</taxon>
    </lineage>
</organism>
<comment type="caution">
    <text evidence="3">The sequence shown here is derived from an EMBL/GenBank/DDBJ whole genome shotgun (WGS) entry which is preliminary data.</text>
</comment>
<evidence type="ECO:0000256" key="2">
    <source>
        <dbReference type="SAM" id="SignalP"/>
    </source>
</evidence>
<feature type="compositionally biased region" description="Basic and acidic residues" evidence="1">
    <location>
        <begin position="42"/>
        <end position="62"/>
    </location>
</feature>
<evidence type="ECO:0000256" key="1">
    <source>
        <dbReference type="SAM" id="MobiDB-lite"/>
    </source>
</evidence>
<dbReference type="AlphaFoldDB" id="A0AAD5VDC5"/>
<feature type="chain" id="PRO_5042007831" evidence="2">
    <location>
        <begin position="24"/>
        <end position="168"/>
    </location>
</feature>
<dbReference type="PROSITE" id="PS51257">
    <property type="entry name" value="PROKAR_LIPOPROTEIN"/>
    <property type="match status" value="1"/>
</dbReference>
<dbReference type="Proteomes" id="UP001213000">
    <property type="component" value="Unassembled WGS sequence"/>
</dbReference>
<reference evidence="3" key="1">
    <citation type="submission" date="2022-07" db="EMBL/GenBank/DDBJ databases">
        <title>Genome Sequence of Leucocoprinus birnbaumii.</title>
        <authorList>
            <person name="Buettner E."/>
        </authorList>
    </citation>
    <scope>NUCLEOTIDE SEQUENCE</scope>
    <source>
        <strain evidence="3">VT141</strain>
    </source>
</reference>
<feature type="region of interest" description="Disordered" evidence="1">
    <location>
        <begin position="42"/>
        <end position="100"/>
    </location>
</feature>
<accession>A0AAD5VDC5</accession>
<feature type="signal peptide" evidence="2">
    <location>
        <begin position="1"/>
        <end position="23"/>
    </location>
</feature>
<sequence>MFTSKFQVLLILGMSACFEAVFPLHVTVTANCRPGKRIIRKEAKEAPTEEKAEKKEGDPLEKSRKKKTKPILDERVLERRDDRKWPGKHDTDSPAEPLEKKHKIFAVRQFLSFHLPTRKLNLRYLFTPPPTKSQSKSKPVTRTPDTNEESPAVIRELQTQVNDISNPI</sequence>
<feature type="compositionally biased region" description="Basic and acidic residues" evidence="1">
    <location>
        <begin position="70"/>
        <end position="92"/>
    </location>
</feature>
<keyword evidence="2" id="KW-0732">Signal</keyword>